<dbReference type="Pfam" id="PF02899">
    <property type="entry name" value="Phage_int_SAM_1"/>
    <property type="match status" value="1"/>
</dbReference>
<dbReference type="GO" id="GO:0003677">
    <property type="term" value="F:DNA binding"/>
    <property type="evidence" value="ECO:0007669"/>
    <property type="project" value="UniProtKB-UniRule"/>
</dbReference>
<dbReference type="InterPro" id="IPR044068">
    <property type="entry name" value="CB"/>
</dbReference>
<evidence type="ECO:0000256" key="1">
    <source>
        <dbReference type="ARBA" id="ARBA00022908"/>
    </source>
</evidence>
<dbReference type="PANTHER" id="PTHR30349:SF90">
    <property type="entry name" value="TYROSINE RECOMBINASE XERD"/>
    <property type="match status" value="1"/>
</dbReference>
<protein>
    <submittedName>
        <fullName evidence="7">Integrase</fullName>
    </submittedName>
</protein>
<dbReference type="PROSITE" id="PS51898">
    <property type="entry name" value="TYR_RECOMBINASE"/>
    <property type="match status" value="1"/>
</dbReference>
<proteinExistence type="predicted"/>
<evidence type="ECO:0000313" key="8">
    <source>
        <dbReference type="Proteomes" id="UP000183050"/>
    </source>
</evidence>
<evidence type="ECO:0000256" key="4">
    <source>
        <dbReference type="PROSITE-ProRule" id="PRU01248"/>
    </source>
</evidence>
<dbReference type="Proteomes" id="UP000183050">
    <property type="component" value="Plasmid unnamed6"/>
</dbReference>
<dbReference type="Gene3D" id="1.10.443.10">
    <property type="entry name" value="Intergrase catalytic core"/>
    <property type="match status" value="1"/>
</dbReference>
<evidence type="ECO:0000256" key="3">
    <source>
        <dbReference type="ARBA" id="ARBA00023172"/>
    </source>
</evidence>
<gene>
    <name evidence="7" type="ORF">BMW22_39085</name>
</gene>
<sequence length="412" mass="46320">MKYRINDSFALSRPPEGPVASYIISFSGSLVDRGYSLVSTRNQVQMAAGFSNWLRQNRIDLADIRGEHSERYLQERAQFRRPRRGDDAALRHLLDFLRSVGAIPEDVENECQPSPVELHLQAYESYLRDARALNRQTIVNYRPVIRDFLHFRFSDGAVSLAELRAVDVTDFVQKRTSRLNIRRAKIMTTALRSFLSYVRYNGEITSDLAAAVPIVANWRLSSIPRAISRDDATRLLASIDRRTPIGCRDYAMILMLARLGLRSSEVITLELDDIDWVAGQIRVRGKSGQRNDLPLPADVGEAIAHYLRNGRPRSACRHVFLRDKAPIQGFEGPSGFGCVIRRRLRRAGINAPTTGAHQFRHGLASEMLHGGASLAEIGEVLGHRHVETTAIYAKVDLNTLRTLAVAWPGEVQ</sequence>
<dbReference type="Pfam" id="PF00589">
    <property type="entry name" value="Phage_integrase"/>
    <property type="match status" value="1"/>
</dbReference>
<dbReference type="PANTHER" id="PTHR30349">
    <property type="entry name" value="PHAGE INTEGRASE-RELATED"/>
    <property type="match status" value="1"/>
</dbReference>
<evidence type="ECO:0000259" key="5">
    <source>
        <dbReference type="PROSITE" id="PS51898"/>
    </source>
</evidence>
<keyword evidence="1" id="KW-0229">DNA integration</keyword>
<organism evidence="7 8">
    <name type="scientific">Rhizobium leguminosarum</name>
    <dbReference type="NCBI Taxonomy" id="384"/>
    <lineage>
        <taxon>Bacteria</taxon>
        <taxon>Pseudomonadati</taxon>
        <taxon>Pseudomonadota</taxon>
        <taxon>Alphaproteobacteria</taxon>
        <taxon>Hyphomicrobiales</taxon>
        <taxon>Rhizobiaceae</taxon>
        <taxon>Rhizobium/Agrobacterium group</taxon>
        <taxon>Rhizobium</taxon>
    </lineage>
</organism>
<dbReference type="SUPFAM" id="SSF56349">
    <property type="entry name" value="DNA breaking-rejoining enzymes"/>
    <property type="match status" value="1"/>
</dbReference>
<name>A0A1L3ZPC2_RHILE</name>
<evidence type="ECO:0000259" key="6">
    <source>
        <dbReference type="PROSITE" id="PS51900"/>
    </source>
</evidence>
<dbReference type="InterPro" id="IPR013762">
    <property type="entry name" value="Integrase-like_cat_sf"/>
</dbReference>
<dbReference type="GO" id="GO:0015074">
    <property type="term" value="P:DNA integration"/>
    <property type="evidence" value="ECO:0007669"/>
    <property type="project" value="UniProtKB-KW"/>
</dbReference>
<evidence type="ECO:0000313" key="7">
    <source>
        <dbReference type="EMBL" id="API57400.1"/>
    </source>
</evidence>
<feature type="domain" description="Tyr recombinase" evidence="5">
    <location>
        <begin position="222"/>
        <end position="405"/>
    </location>
</feature>
<geneLocation type="plasmid" evidence="7 8">
    <name>unnamed6</name>
</geneLocation>
<dbReference type="InterPro" id="IPR010998">
    <property type="entry name" value="Integrase_recombinase_N"/>
</dbReference>
<feature type="domain" description="Core-binding (CB)" evidence="6">
    <location>
        <begin position="114"/>
        <end position="199"/>
    </location>
</feature>
<dbReference type="AlphaFoldDB" id="A0A1L3ZPC2"/>
<keyword evidence="2 4" id="KW-0238">DNA-binding</keyword>
<dbReference type="InterPro" id="IPR050090">
    <property type="entry name" value="Tyrosine_recombinase_XerCD"/>
</dbReference>
<dbReference type="PROSITE" id="PS51900">
    <property type="entry name" value="CB"/>
    <property type="match status" value="1"/>
</dbReference>
<accession>A0A1L3ZPC2</accession>
<dbReference type="CDD" id="cd01188">
    <property type="entry name" value="INT_RitA_C_like"/>
    <property type="match status" value="1"/>
</dbReference>
<dbReference type="EMBL" id="CP018234">
    <property type="protein sequence ID" value="API57400.1"/>
    <property type="molecule type" value="Genomic_DNA"/>
</dbReference>
<keyword evidence="3" id="KW-0233">DNA recombination</keyword>
<dbReference type="InterPro" id="IPR002104">
    <property type="entry name" value="Integrase_catalytic"/>
</dbReference>
<dbReference type="InterPro" id="IPR011010">
    <property type="entry name" value="DNA_brk_join_enz"/>
</dbReference>
<reference evidence="7 8" key="1">
    <citation type="submission" date="2016-11" db="EMBL/GenBank/DDBJ databases">
        <title>Rhizobium leguminosarum bv. viciae strain Vaf12 isolated from Vavilovia formosa root nodules from Russia, Dagestan.</title>
        <authorList>
            <person name="Kimeklis A."/>
        </authorList>
    </citation>
    <scope>NUCLEOTIDE SEQUENCE [LARGE SCALE GENOMIC DNA]</scope>
    <source>
        <strain evidence="7 8">Vaf-108</strain>
        <plasmid evidence="8">Plasmid unnamed6</plasmid>
    </source>
</reference>
<dbReference type="RefSeq" id="WP_072642565.1">
    <property type="nucleotide sequence ID" value="NZ_CP018234.1"/>
</dbReference>
<keyword evidence="7" id="KW-0614">Plasmid</keyword>
<dbReference type="GO" id="GO:0006310">
    <property type="term" value="P:DNA recombination"/>
    <property type="evidence" value="ECO:0007669"/>
    <property type="project" value="UniProtKB-KW"/>
</dbReference>
<evidence type="ECO:0000256" key="2">
    <source>
        <dbReference type="ARBA" id="ARBA00023125"/>
    </source>
</evidence>
<dbReference type="InterPro" id="IPR004107">
    <property type="entry name" value="Integrase_SAM-like_N"/>
</dbReference>
<dbReference type="Gene3D" id="1.10.150.130">
    <property type="match status" value="1"/>
</dbReference>